<dbReference type="Gene3D" id="2.160.20.10">
    <property type="entry name" value="Single-stranded right-handed beta-helix, Pectin lyase-like"/>
    <property type="match status" value="1"/>
</dbReference>
<keyword evidence="9" id="KW-0472">Membrane</keyword>
<evidence type="ECO:0000313" key="11">
    <source>
        <dbReference type="EMBL" id="KAK9677852.1"/>
    </source>
</evidence>
<keyword evidence="12" id="KW-1185">Reference proteome</keyword>
<evidence type="ECO:0000256" key="3">
    <source>
        <dbReference type="ARBA" id="ARBA00013229"/>
    </source>
</evidence>
<dbReference type="EC" id="3.1.1.11" evidence="3"/>
<name>A0AAW1HMA3_SAPOF</name>
<keyword evidence="4" id="KW-0378">Hydrolase</keyword>
<comment type="catalytic activity">
    <reaction evidence="7">
        <text>[(1-&gt;4)-alpha-D-galacturonosyl methyl ester](n) + n H2O = [(1-&gt;4)-alpha-D-galacturonosyl](n) + n methanol + n H(+)</text>
        <dbReference type="Rhea" id="RHEA:22380"/>
        <dbReference type="Rhea" id="RHEA-COMP:14570"/>
        <dbReference type="Rhea" id="RHEA-COMP:14573"/>
        <dbReference type="ChEBI" id="CHEBI:15377"/>
        <dbReference type="ChEBI" id="CHEBI:15378"/>
        <dbReference type="ChEBI" id="CHEBI:17790"/>
        <dbReference type="ChEBI" id="CHEBI:140522"/>
        <dbReference type="ChEBI" id="CHEBI:140523"/>
        <dbReference type="EC" id="3.1.1.11"/>
    </reaction>
</comment>
<evidence type="ECO:0000256" key="2">
    <source>
        <dbReference type="ARBA" id="ARBA00008891"/>
    </source>
</evidence>
<protein>
    <recommendedName>
        <fullName evidence="3">pectinesterase</fullName>
        <ecNumber evidence="3">3.1.1.11</ecNumber>
    </recommendedName>
</protein>
<keyword evidence="5" id="KW-0063">Aspartyl esterase</keyword>
<dbReference type="Proteomes" id="UP001443914">
    <property type="component" value="Unassembled WGS sequence"/>
</dbReference>
<dbReference type="GO" id="GO:0045490">
    <property type="term" value="P:pectin catabolic process"/>
    <property type="evidence" value="ECO:0007669"/>
    <property type="project" value="TreeGrafter"/>
</dbReference>
<organism evidence="11 12">
    <name type="scientific">Saponaria officinalis</name>
    <name type="common">Common soapwort</name>
    <name type="synonym">Lychnis saponaria</name>
    <dbReference type="NCBI Taxonomy" id="3572"/>
    <lineage>
        <taxon>Eukaryota</taxon>
        <taxon>Viridiplantae</taxon>
        <taxon>Streptophyta</taxon>
        <taxon>Embryophyta</taxon>
        <taxon>Tracheophyta</taxon>
        <taxon>Spermatophyta</taxon>
        <taxon>Magnoliopsida</taxon>
        <taxon>eudicotyledons</taxon>
        <taxon>Gunneridae</taxon>
        <taxon>Pentapetalae</taxon>
        <taxon>Caryophyllales</taxon>
        <taxon>Caryophyllaceae</taxon>
        <taxon>Caryophylleae</taxon>
        <taxon>Saponaria</taxon>
    </lineage>
</organism>
<keyword evidence="6" id="KW-0325">Glycoprotein</keyword>
<evidence type="ECO:0000256" key="4">
    <source>
        <dbReference type="ARBA" id="ARBA00022801"/>
    </source>
</evidence>
<feature type="transmembrane region" description="Helical" evidence="9">
    <location>
        <begin position="37"/>
        <end position="55"/>
    </location>
</feature>
<dbReference type="InterPro" id="IPR012334">
    <property type="entry name" value="Pectin_lyas_fold"/>
</dbReference>
<keyword evidence="9" id="KW-0812">Transmembrane</keyword>
<dbReference type="InterPro" id="IPR011050">
    <property type="entry name" value="Pectin_lyase_fold/virulence"/>
</dbReference>
<dbReference type="GO" id="GO:0030599">
    <property type="term" value="F:pectinesterase activity"/>
    <property type="evidence" value="ECO:0007669"/>
    <property type="project" value="UniProtKB-EC"/>
</dbReference>
<evidence type="ECO:0000256" key="8">
    <source>
        <dbReference type="ARBA" id="ARBA00057335"/>
    </source>
</evidence>
<comment type="pathway">
    <text evidence="1">Glycan metabolism; pectin degradation; 2-dehydro-3-deoxy-D-gluconate from pectin: step 1/5.</text>
</comment>
<feature type="domain" description="Pectinesterase catalytic" evidence="10">
    <location>
        <begin position="73"/>
        <end position="349"/>
    </location>
</feature>
<evidence type="ECO:0000256" key="1">
    <source>
        <dbReference type="ARBA" id="ARBA00005184"/>
    </source>
</evidence>
<dbReference type="GO" id="GO:0042545">
    <property type="term" value="P:cell wall modification"/>
    <property type="evidence" value="ECO:0007669"/>
    <property type="project" value="InterPro"/>
</dbReference>
<comment type="function">
    <text evidence="8">Acts in the modification of cell walls via demethylesterification of cell wall pectin.</text>
</comment>
<comment type="similarity">
    <text evidence="2">Belongs to the pectinesterase family.</text>
</comment>
<dbReference type="InterPro" id="IPR000070">
    <property type="entry name" value="Pectinesterase_cat"/>
</dbReference>
<dbReference type="EMBL" id="JBDFQZ010000011">
    <property type="protein sequence ID" value="KAK9677852.1"/>
    <property type="molecule type" value="Genomic_DNA"/>
</dbReference>
<evidence type="ECO:0000256" key="7">
    <source>
        <dbReference type="ARBA" id="ARBA00047928"/>
    </source>
</evidence>
<dbReference type="PANTHER" id="PTHR31321">
    <property type="entry name" value="ACYL-COA THIOESTER HYDROLASE YBHC-RELATED"/>
    <property type="match status" value="1"/>
</dbReference>
<dbReference type="AlphaFoldDB" id="A0AAW1HMA3"/>
<dbReference type="SUPFAM" id="SSF51126">
    <property type="entry name" value="Pectin lyase-like"/>
    <property type="match status" value="1"/>
</dbReference>
<evidence type="ECO:0000259" key="10">
    <source>
        <dbReference type="Pfam" id="PF01095"/>
    </source>
</evidence>
<accession>A0AAW1HMA3</accession>
<evidence type="ECO:0000313" key="12">
    <source>
        <dbReference type="Proteomes" id="UP001443914"/>
    </source>
</evidence>
<sequence length="369" mass="41226">MRTCMGRRRTSIISMSIFRTNLFLINHHFFALKFIDYHILLPFFVFLLMASSSLIKTTIATPTDSSMAVLIRVDQSGQGDFTTIQTAIDSVPSDNEELVFIWIKPGIYREKIIVPANKPYITLSGTQAIDTIITWNDGDNIYDSPTVSILASDFVGRYLTIENSYGSRGKGVALRVSGDMVAFYSCRIISFQDTLLDDVGRHYYSNCYIEGATDFICGNGASLFEKCHLHSVNQVGYATITAQKRKSPWENTGFIFLGGKVTGVGVHTALLGRPWDAYSRVIYAYTFISTTIAPKGWDNWGDVTKESTAFYGEYRCYGGGADRSNRVAWSKGLTAEEAAPFLSKDMIGGRWWLRSAPTKFKKDFSTIPI</sequence>
<evidence type="ECO:0000256" key="5">
    <source>
        <dbReference type="ARBA" id="ARBA00023085"/>
    </source>
</evidence>
<evidence type="ECO:0000256" key="6">
    <source>
        <dbReference type="ARBA" id="ARBA00023180"/>
    </source>
</evidence>
<comment type="caution">
    <text evidence="11">The sequence shown here is derived from an EMBL/GenBank/DDBJ whole genome shotgun (WGS) entry which is preliminary data.</text>
</comment>
<proteinExistence type="inferred from homology"/>
<reference evidence="11" key="1">
    <citation type="submission" date="2024-03" db="EMBL/GenBank/DDBJ databases">
        <title>WGS assembly of Saponaria officinalis var. Norfolk2.</title>
        <authorList>
            <person name="Jenkins J."/>
            <person name="Shu S."/>
            <person name="Grimwood J."/>
            <person name="Barry K."/>
            <person name="Goodstein D."/>
            <person name="Schmutz J."/>
            <person name="Leebens-Mack J."/>
            <person name="Osbourn A."/>
        </authorList>
    </citation>
    <scope>NUCLEOTIDE SEQUENCE [LARGE SCALE GENOMIC DNA]</scope>
    <source>
        <strain evidence="11">JIC</strain>
    </source>
</reference>
<dbReference type="Pfam" id="PF01095">
    <property type="entry name" value="Pectinesterase"/>
    <property type="match status" value="1"/>
</dbReference>
<dbReference type="PANTHER" id="PTHR31321:SF72">
    <property type="entry name" value="PECTINESTERASE 11-RELATED"/>
    <property type="match status" value="1"/>
</dbReference>
<keyword evidence="9" id="KW-1133">Transmembrane helix</keyword>
<evidence type="ECO:0000256" key="9">
    <source>
        <dbReference type="SAM" id="Phobius"/>
    </source>
</evidence>
<gene>
    <name evidence="11" type="ORF">RND81_11G171500</name>
</gene>
<dbReference type="FunFam" id="2.160.20.10:FF:000013">
    <property type="entry name" value="Pectinesterase"/>
    <property type="match status" value="1"/>
</dbReference>